<feature type="non-terminal residue" evidence="1">
    <location>
        <position position="1"/>
    </location>
</feature>
<reference evidence="1" key="1">
    <citation type="submission" date="2015-11" db="EMBL/GenBank/DDBJ databases">
        <title>De novo transcriptome assembly of four potential Pierce s Disease insect vectors from Arizona vineyards.</title>
        <authorList>
            <person name="Tassone E.E."/>
        </authorList>
    </citation>
    <scope>NUCLEOTIDE SEQUENCE</scope>
</reference>
<name>A0A1B6IZI6_9HEMI</name>
<gene>
    <name evidence="1" type="ORF">g.1327</name>
</gene>
<dbReference type="AlphaFoldDB" id="A0A1B6IZI6"/>
<sequence>RQVVIDIFKEVISARADSVYEFIDDKAFGEVLKHVELDDKMLYKNFYSGHMDLESSYILAKLQNKISEENGLVLLTHATDVLFASRDESELRRNTMLYRNVLEILARMKGRIAHNSEILRMTTKNIIKMLFYEYSLIK</sequence>
<evidence type="ECO:0000313" key="1">
    <source>
        <dbReference type="EMBL" id="JAS92354.1"/>
    </source>
</evidence>
<protein>
    <submittedName>
        <fullName evidence="1">Uncharacterized protein</fullName>
    </submittedName>
</protein>
<accession>A0A1B6IZI6</accession>
<feature type="non-terminal residue" evidence="1">
    <location>
        <position position="138"/>
    </location>
</feature>
<dbReference type="EMBL" id="GECU01015352">
    <property type="protein sequence ID" value="JAS92354.1"/>
    <property type="molecule type" value="Transcribed_RNA"/>
</dbReference>
<proteinExistence type="predicted"/>
<organism evidence="1">
    <name type="scientific">Homalodisca liturata</name>
    <dbReference type="NCBI Taxonomy" id="320908"/>
    <lineage>
        <taxon>Eukaryota</taxon>
        <taxon>Metazoa</taxon>
        <taxon>Ecdysozoa</taxon>
        <taxon>Arthropoda</taxon>
        <taxon>Hexapoda</taxon>
        <taxon>Insecta</taxon>
        <taxon>Pterygota</taxon>
        <taxon>Neoptera</taxon>
        <taxon>Paraneoptera</taxon>
        <taxon>Hemiptera</taxon>
        <taxon>Auchenorrhyncha</taxon>
        <taxon>Membracoidea</taxon>
        <taxon>Cicadellidae</taxon>
        <taxon>Cicadellinae</taxon>
        <taxon>Proconiini</taxon>
        <taxon>Homalodisca</taxon>
    </lineage>
</organism>